<dbReference type="EMBL" id="BAAAOR010000048">
    <property type="protein sequence ID" value="GAA1547959.1"/>
    <property type="molecule type" value="Genomic_DNA"/>
</dbReference>
<dbReference type="Proteomes" id="UP001500842">
    <property type="component" value="Unassembled WGS sequence"/>
</dbReference>
<feature type="region of interest" description="Disordered" evidence="1">
    <location>
        <begin position="86"/>
        <end position="116"/>
    </location>
</feature>
<feature type="domain" description="HTH cro/C1-type" evidence="2">
    <location>
        <begin position="12"/>
        <end position="77"/>
    </location>
</feature>
<evidence type="ECO:0000313" key="3">
    <source>
        <dbReference type="EMBL" id="GAA1547959.1"/>
    </source>
</evidence>
<gene>
    <name evidence="3" type="ORF">GCM10009788_57550</name>
</gene>
<dbReference type="InterPro" id="IPR010982">
    <property type="entry name" value="Lambda_DNA-bd_dom_sf"/>
</dbReference>
<dbReference type="Gene3D" id="1.10.260.40">
    <property type="entry name" value="lambda repressor-like DNA-binding domains"/>
    <property type="match status" value="1"/>
</dbReference>
<dbReference type="Pfam" id="PF13443">
    <property type="entry name" value="HTH_26"/>
    <property type="match status" value="1"/>
</dbReference>
<keyword evidence="4" id="KW-1185">Reference proteome</keyword>
<dbReference type="SUPFAM" id="SSF47413">
    <property type="entry name" value="lambda repressor-like DNA-binding domains"/>
    <property type="match status" value="1"/>
</dbReference>
<organism evidence="3 4">
    <name type="scientific">Nocardioides humi</name>
    <dbReference type="NCBI Taxonomy" id="449461"/>
    <lineage>
        <taxon>Bacteria</taxon>
        <taxon>Bacillati</taxon>
        <taxon>Actinomycetota</taxon>
        <taxon>Actinomycetes</taxon>
        <taxon>Propionibacteriales</taxon>
        <taxon>Nocardioidaceae</taxon>
        <taxon>Nocardioides</taxon>
    </lineage>
</organism>
<accession>A0ABN2BZ99</accession>
<name>A0ABN2BZ99_9ACTN</name>
<reference evidence="3 4" key="1">
    <citation type="journal article" date="2019" name="Int. J. Syst. Evol. Microbiol.">
        <title>The Global Catalogue of Microorganisms (GCM) 10K type strain sequencing project: providing services to taxonomists for standard genome sequencing and annotation.</title>
        <authorList>
            <consortium name="The Broad Institute Genomics Platform"/>
            <consortium name="The Broad Institute Genome Sequencing Center for Infectious Disease"/>
            <person name="Wu L."/>
            <person name="Ma J."/>
        </authorList>
    </citation>
    <scope>NUCLEOTIDE SEQUENCE [LARGE SCALE GENOMIC DNA]</scope>
    <source>
        <strain evidence="3 4">JCM 14942</strain>
    </source>
</reference>
<evidence type="ECO:0000259" key="2">
    <source>
        <dbReference type="Pfam" id="PF13443"/>
    </source>
</evidence>
<evidence type="ECO:0000256" key="1">
    <source>
        <dbReference type="SAM" id="MobiDB-lite"/>
    </source>
</evidence>
<sequence>MSRVREVDYRWHLRQLMATRGLFSTTDLAPLLAERGIELSAAQVYRLVTGTPERLNLYVLAALCDALGCTPDDLVEPVVVADAKRTRRAAGSKDSGQLSAAGKATRPTRAKIVPDK</sequence>
<evidence type="ECO:0000313" key="4">
    <source>
        <dbReference type="Proteomes" id="UP001500842"/>
    </source>
</evidence>
<proteinExistence type="predicted"/>
<dbReference type="InterPro" id="IPR001387">
    <property type="entry name" value="Cro/C1-type_HTH"/>
</dbReference>
<comment type="caution">
    <text evidence="3">The sequence shown here is derived from an EMBL/GenBank/DDBJ whole genome shotgun (WGS) entry which is preliminary data.</text>
</comment>
<dbReference type="RefSeq" id="WP_141003375.1">
    <property type="nucleotide sequence ID" value="NZ_BAAAOR010000048.1"/>
</dbReference>
<protein>
    <recommendedName>
        <fullName evidence="2">HTH cro/C1-type domain-containing protein</fullName>
    </recommendedName>
</protein>